<dbReference type="InterPro" id="IPR043426">
    <property type="entry name" value="MltB-like"/>
</dbReference>
<comment type="caution">
    <text evidence="3">The sequence shown here is derived from an EMBL/GenBank/DDBJ whole genome shotgun (WGS) entry which is preliminary data.</text>
</comment>
<evidence type="ECO:0000256" key="1">
    <source>
        <dbReference type="SAM" id="MobiDB-lite"/>
    </source>
</evidence>
<feature type="compositionally biased region" description="Low complexity" evidence="1">
    <location>
        <begin position="311"/>
        <end position="335"/>
    </location>
</feature>
<dbReference type="InterPro" id="IPR031304">
    <property type="entry name" value="SLT_2"/>
</dbReference>
<organism evidence="3 4">
    <name type="scientific">Amycolatopsis azurea DSM 43854</name>
    <dbReference type="NCBI Taxonomy" id="1238180"/>
    <lineage>
        <taxon>Bacteria</taxon>
        <taxon>Bacillati</taxon>
        <taxon>Actinomycetota</taxon>
        <taxon>Actinomycetes</taxon>
        <taxon>Pseudonocardiales</taxon>
        <taxon>Pseudonocardiaceae</taxon>
        <taxon>Amycolatopsis</taxon>
    </lineage>
</organism>
<keyword evidence="4" id="KW-1185">Reference proteome</keyword>
<dbReference type="Gene3D" id="1.10.530.10">
    <property type="match status" value="1"/>
</dbReference>
<protein>
    <recommendedName>
        <fullName evidence="2">Transglycosylase SLT domain-containing protein</fullName>
    </recommendedName>
</protein>
<dbReference type="PANTHER" id="PTHR30163:SF8">
    <property type="entry name" value="LYTIC MUREIN TRANSGLYCOSYLASE"/>
    <property type="match status" value="1"/>
</dbReference>
<gene>
    <name evidence="3" type="ORF">B0293_28800</name>
</gene>
<dbReference type="SUPFAM" id="SSF53955">
    <property type="entry name" value="Lysozyme-like"/>
    <property type="match status" value="1"/>
</dbReference>
<evidence type="ECO:0000313" key="3">
    <source>
        <dbReference type="EMBL" id="OOC02977.1"/>
    </source>
</evidence>
<proteinExistence type="predicted"/>
<feature type="compositionally biased region" description="Pro residues" evidence="1">
    <location>
        <begin position="300"/>
        <end position="310"/>
    </location>
</feature>
<dbReference type="EMBL" id="MUXN01000023">
    <property type="protein sequence ID" value="OOC02977.1"/>
    <property type="molecule type" value="Genomic_DNA"/>
</dbReference>
<reference evidence="3 4" key="1">
    <citation type="submission" date="2017-02" db="EMBL/GenBank/DDBJ databases">
        <title>Amycolatopsis azurea DSM 43854 draft genome.</title>
        <authorList>
            <person name="Mayilraj S."/>
        </authorList>
    </citation>
    <scope>NUCLEOTIDE SEQUENCE [LARGE SCALE GENOMIC DNA]</scope>
    <source>
        <strain evidence="3 4">DSM 43854</strain>
    </source>
</reference>
<dbReference type="InterPro" id="IPR023346">
    <property type="entry name" value="Lysozyme-like_dom_sf"/>
</dbReference>
<name>A0ABX3J9N8_9PSEU</name>
<evidence type="ECO:0000259" key="2">
    <source>
        <dbReference type="Pfam" id="PF13406"/>
    </source>
</evidence>
<evidence type="ECO:0000313" key="4">
    <source>
        <dbReference type="Proteomes" id="UP000188551"/>
    </source>
</evidence>
<dbReference type="RefSeq" id="WP_052014560.1">
    <property type="nucleotide sequence ID" value="NZ_ANMG01000067.1"/>
</dbReference>
<dbReference type="Pfam" id="PF13406">
    <property type="entry name" value="SLT_2"/>
    <property type="match status" value="1"/>
</dbReference>
<sequence>MTSTRSHTAGKYGRRTAGAGVMAALLVAGTVASGSPTQVEDSVVPRLPARADRAPLAPKPEVATPPPVPGMPEPIAPRIQLVAAYQAGSSAPSAVSATGIPTTALAAYTNAASVLARRDPSCGLPWSMLAGIGRVESNHGRFGGATLGADGYPSPPIRGIPLDGRPGVALIRATDGGKWTGDPVFERAVGPMQFIPSTWRSAGADGNGDGAADPNNIHDAALAAAGYLCSGSGDLRTDAGARAAVFRYNHSQSYVTTVLSLARDYEHGVAAELPSNPVGTVSEPDRTQDLPPASVTVVDPPRPVAKPASPPAVASAPPQAGPASPSATRPVAPTTAVPPAPTVSPTPAAGKPLSLDIGDTIHAAICEMAAKLPGSPKRALKRATAMVLRHHGLKPVKPETIPSCRATAQTSGADPNEAVESPAHQPLGDGPKTED</sequence>
<dbReference type="CDD" id="cd13399">
    <property type="entry name" value="Slt35-like"/>
    <property type="match status" value="1"/>
</dbReference>
<dbReference type="Proteomes" id="UP000188551">
    <property type="component" value="Unassembled WGS sequence"/>
</dbReference>
<feature type="region of interest" description="Disordered" evidence="1">
    <location>
        <begin position="396"/>
        <end position="435"/>
    </location>
</feature>
<accession>A0ABX3J9N8</accession>
<dbReference type="PANTHER" id="PTHR30163">
    <property type="entry name" value="MEMBRANE-BOUND LYTIC MUREIN TRANSGLYCOSYLASE B"/>
    <property type="match status" value="1"/>
</dbReference>
<feature type="region of interest" description="Disordered" evidence="1">
    <location>
        <begin position="274"/>
        <end position="351"/>
    </location>
</feature>
<feature type="domain" description="Transglycosylase SLT" evidence="2">
    <location>
        <begin position="188"/>
        <end position="228"/>
    </location>
</feature>